<gene>
    <name evidence="1" type="ORF">FJU08_18325</name>
</gene>
<dbReference type="EMBL" id="VHLG01000014">
    <property type="protein sequence ID" value="TPW28002.1"/>
    <property type="molecule type" value="Genomic_DNA"/>
</dbReference>
<accession>A0A506U0X2</accession>
<dbReference type="Gene3D" id="1.25.40.10">
    <property type="entry name" value="Tetratricopeptide repeat domain"/>
    <property type="match status" value="1"/>
</dbReference>
<comment type="caution">
    <text evidence="1">The sequence shown here is derived from an EMBL/GenBank/DDBJ whole genome shotgun (WGS) entry which is preliminary data.</text>
</comment>
<reference evidence="1 2" key="1">
    <citation type="submission" date="2019-06" db="EMBL/GenBank/DDBJ databases">
        <authorList>
            <person name="Li M."/>
        </authorList>
    </citation>
    <scope>NUCLEOTIDE SEQUENCE [LARGE SCALE GENOMIC DNA]</scope>
    <source>
        <strain evidence="1 2">BGMRC2036</strain>
    </source>
</reference>
<dbReference type="Proteomes" id="UP000318801">
    <property type="component" value="Unassembled WGS sequence"/>
</dbReference>
<dbReference type="SUPFAM" id="SSF48452">
    <property type="entry name" value="TPR-like"/>
    <property type="match status" value="1"/>
</dbReference>
<protein>
    <submittedName>
        <fullName evidence="1">DUF924 domain-containing protein</fullName>
    </submittedName>
</protein>
<evidence type="ECO:0000313" key="1">
    <source>
        <dbReference type="EMBL" id="TPW28002.1"/>
    </source>
</evidence>
<dbReference type="AlphaFoldDB" id="A0A506U0X2"/>
<dbReference type="Gene3D" id="1.20.58.320">
    <property type="entry name" value="TPR-like"/>
    <property type="match status" value="1"/>
</dbReference>
<name>A0A506U0X2_9HYPH</name>
<dbReference type="OrthoDB" id="7593450at2"/>
<organism evidence="1 2">
    <name type="scientific">Martelella alba</name>
    <dbReference type="NCBI Taxonomy" id="2590451"/>
    <lineage>
        <taxon>Bacteria</taxon>
        <taxon>Pseudomonadati</taxon>
        <taxon>Pseudomonadota</taxon>
        <taxon>Alphaproteobacteria</taxon>
        <taxon>Hyphomicrobiales</taxon>
        <taxon>Aurantimonadaceae</taxon>
        <taxon>Martelella</taxon>
    </lineage>
</organism>
<dbReference type="Pfam" id="PF06041">
    <property type="entry name" value="DUF924"/>
    <property type="match status" value="1"/>
</dbReference>
<keyword evidence="2" id="KW-1185">Reference proteome</keyword>
<dbReference type="RefSeq" id="WP_141150499.1">
    <property type="nucleotide sequence ID" value="NZ_VHLG01000014.1"/>
</dbReference>
<dbReference type="InterPro" id="IPR011990">
    <property type="entry name" value="TPR-like_helical_dom_sf"/>
</dbReference>
<evidence type="ECO:0000313" key="2">
    <source>
        <dbReference type="Proteomes" id="UP000318801"/>
    </source>
</evidence>
<sequence>MSAEFSEVCHPETVLRFWFEELTPEDWFAPRDPERLDAIIRERFLLTHLALARDVDPLWRSAPDYQLAAVLVLDQFPRNMFRSTPLAFATDMLALREAKLAVATGAHEAVESVRRVFFFMPFEHSEQLSDQERCVHLFETMGEVAETFVDYARQHRDLIARFGRFPHRNHVLRRRSTRAELAFLAGDAGG</sequence>
<proteinExistence type="predicted"/>
<dbReference type="InterPro" id="IPR010323">
    <property type="entry name" value="DUF924"/>
</dbReference>